<evidence type="ECO:0000256" key="5">
    <source>
        <dbReference type="ARBA" id="ARBA00022691"/>
    </source>
</evidence>
<dbReference type="FunFam" id="3.40.50.150:FF:000009">
    <property type="entry name" value="23S rRNA (Uracil(1939)-C(5))-methyltransferase RlmD"/>
    <property type="match status" value="1"/>
</dbReference>
<dbReference type="Pfam" id="PF01938">
    <property type="entry name" value="TRAM"/>
    <property type="match status" value="1"/>
</dbReference>
<dbReference type="GO" id="GO:0070041">
    <property type="term" value="F:rRNA (uridine-C5-)-methyltransferase activity"/>
    <property type="evidence" value="ECO:0007669"/>
    <property type="project" value="TreeGrafter"/>
</dbReference>
<dbReference type="GO" id="GO:0051539">
    <property type="term" value="F:4 iron, 4 sulfur cluster binding"/>
    <property type="evidence" value="ECO:0007669"/>
    <property type="project" value="UniProtKB-KW"/>
</dbReference>
<dbReference type="PANTHER" id="PTHR11061">
    <property type="entry name" value="RNA M5U METHYLTRANSFERASE"/>
    <property type="match status" value="1"/>
</dbReference>
<dbReference type="Pfam" id="PF05958">
    <property type="entry name" value="tRNA_U5-meth_tr"/>
    <property type="match status" value="1"/>
</dbReference>
<dbReference type="PANTHER" id="PTHR11061:SF49">
    <property type="entry name" value="23S RRNA (URACIL(1939)-C(5))-METHYLTRANSFERASE RLMD"/>
    <property type="match status" value="1"/>
</dbReference>
<evidence type="ECO:0000259" key="8">
    <source>
        <dbReference type="PROSITE" id="PS50926"/>
    </source>
</evidence>
<organism evidence="9">
    <name type="scientific">hydrothermal vent metagenome</name>
    <dbReference type="NCBI Taxonomy" id="652676"/>
    <lineage>
        <taxon>unclassified sequences</taxon>
        <taxon>metagenomes</taxon>
        <taxon>ecological metagenomes</taxon>
    </lineage>
</organism>
<dbReference type="InterPro" id="IPR030390">
    <property type="entry name" value="MeTrfase_TrmA_AS"/>
</dbReference>
<proteinExistence type="inferred from homology"/>
<dbReference type="PROSITE" id="PS01230">
    <property type="entry name" value="TRMA_1"/>
    <property type="match status" value="1"/>
</dbReference>
<dbReference type="EMBL" id="UOFJ01000718">
    <property type="protein sequence ID" value="VAW73522.1"/>
    <property type="molecule type" value="Genomic_DNA"/>
</dbReference>
<reference evidence="9" key="1">
    <citation type="submission" date="2018-06" db="EMBL/GenBank/DDBJ databases">
        <authorList>
            <person name="Zhirakovskaya E."/>
        </authorList>
    </citation>
    <scope>NUCLEOTIDE SEQUENCE</scope>
</reference>
<evidence type="ECO:0000313" key="9">
    <source>
        <dbReference type="EMBL" id="VAW73522.1"/>
    </source>
</evidence>
<evidence type="ECO:0000256" key="6">
    <source>
        <dbReference type="ARBA" id="ARBA00022723"/>
    </source>
</evidence>
<dbReference type="SUPFAM" id="SSF50249">
    <property type="entry name" value="Nucleic acid-binding proteins"/>
    <property type="match status" value="1"/>
</dbReference>
<keyword evidence="6" id="KW-0479">Metal-binding</keyword>
<dbReference type="InterPro" id="IPR012340">
    <property type="entry name" value="NA-bd_OB-fold"/>
</dbReference>
<dbReference type="InterPro" id="IPR002792">
    <property type="entry name" value="TRAM_dom"/>
</dbReference>
<dbReference type="InterPro" id="IPR001566">
    <property type="entry name" value="23S_rRNA_MeTrfase_RlmD"/>
</dbReference>
<feature type="domain" description="TRAM" evidence="8">
    <location>
        <begin position="8"/>
        <end position="66"/>
    </location>
</feature>
<evidence type="ECO:0000256" key="7">
    <source>
        <dbReference type="ARBA" id="ARBA00023004"/>
    </source>
</evidence>
<protein>
    <submittedName>
        <fullName evidence="9">23S rRNA (Uracil(1939)-C(5))-methyltransferase</fullName>
        <ecNumber evidence="9">2.1.1.190</ecNumber>
    </submittedName>
</protein>
<dbReference type="CDD" id="cd02440">
    <property type="entry name" value="AdoMet_MTases"/>
    <property type="match status" value="1"/>
</dbReference>
<accession>A0A3B0YDY4</accession>
<keyword evidence="2" id="KW-0698">rRNA processing</keyword>
<keyword evidence="1" id="KW-0411">Iron-sulfur</keyword>
<dbReference type="GO" id="GO:0070475">
    <property type="term" value="P:rRNA base methylation"/>
    <property type="evidence" value="ECO:0007669"/>
    <property type="project" value="TreeGrafter"/>
</dbReference>
<dbReference type="PROSITE" id="PS50926">
    <property type="entry name" value="TRAM"/>
    <property type="match status" value="1"/>
</dbReference>
<keyword evidence="4 9" id="KW-0808">Transferase</keyword>
<keyword evidence="1" id="KW-0004">4Fe-4S</keyword>
<evidence type="ECO:0000256" key="2">
    <source>
        <dbReference type="ARBA" id="ARBA00022552"/>
    </source>
</evidence>
<dbReference type="InterPro" id="IPR010280">
    <property type="entry name" value="U5_MeTrfase_fam"/>
</dbReference>
<evidence type="ECO:0000256" key="1">
    <source>
        <dbReference type="ARBA" id="ARBA00022485"/>
    </source>
</evidence>
<dbReference type="PROSITE" id="PS01231">
    <property type="entry name" value="TRMA_2"/>
    <property type="match status" value="1"/>
</dbReference>
<dbReference type="Gene3D" id="2.40.50.140">
    <property type="entry name" value="Nucleic acid-binding proteins"/>
    <property type="match status" value="1"/>
</dbReference>
<dbReference type="SUPFAM" id="SSF53335">
    <property type="entry name" value="S-adenosyl-L-methionine-dependent methyltransferases"/>
    <property type="match status" value="1"/>
</dbReference>
<dbReference type="PROSITE" id="PS51687">
    <property type="entry name" value="SAM_MT_RNA_M5U"/>
    <property type="match status" value="1"/>
</dbReference>
<dbReference type="HAMAP" id="MF_01010">
    <property type="entry name" value="23SrRNA_methyltr_RlmD"/>
    <property type="match status" value="1"/>
</dbReference>
<name>A0A3B0YDY4_9ZZZZ</name>
<keyword evidence="3 9" id="KW-0489">Methyltransferase</keyword>
<dbReference type="AlphaFoldDB" id="A0A3B0YDY4"/>
<dbReference type="NCBIfam" id="TIGR00479">
    <property type="entry name" value="rumA"/>
    <property type="match status" value="1"/>
</dbReference>
<dbReference type="EC" id="2.1.1.190" evidence="9"/>
<dbReference type="NCBIfam" id="NF009639">
    <property type="entry name" value="PRK13168.1"/>
    <property type="match status" value="1"/>
</dbReference>
<dbReference type="Gene3D" id="3.40.50.150">
    <property type="entry name" value="Vaccinia Virus protein VP39"/>
    <property type="match status" value="1"/>
</dbReference>
<dbReference type="GO" id="GO:0046872">
    <property type="term" value="F:metal ion binding"/>
    <property type="evidence" value="ECO:0007669"/>
    <property type="project" value="UniProtKB-KW"/>
</dbReference>
<evidence type="ECO:0000256" key="4">
    <source>
        <dbReference type="ARBA" id="ARBA00022679"/>
    </source>
</evidence>
<dbReference type="GO" id="GO:0003723">
    <property type="term" value="F:RNA binding"/>
    <property type="evidence" value="ECO:0007669"/>
    <property type="project" value="InterPro"/>
</dbReference>
<evidence type="ECO:0000256" key="3">
    <source>
        <dbReference type="ARBA" id="ARBA00022603"/>
    </source>
</evidence>
<keyword evidence="7" id="KW-0408">Iron</keyword>
<keyword evidence="5" id="KW-0949">S-adenosyl-L-methionine</keyword>
<dbReference type="FunFam" id="2.40.50.140:FF:000097">
    <property type="entry name" value="23S rRNA (uracil(1939)-C(5))-methyltransferase RlmD"/>
    <property type="match status" value="1"/>
</dbReference>
<dbReference type="InterPro" id="IPR029063">
    <property type="entry name" value="SAM-dependent_MTases_sf"/>
</dbReference>
<dbReference type="InterPro" id="IPR030391">
    <property type="entry name" value="MeTrfase_TrmA_CS"/>
</dbReference>
<dbReference type="Gene3D" id="2.40.50.1070">
    <property type="match status" value="1"/>
</dbReference>
<gene>
    <name evidence="9" type="ORF">MNBD_GAMMA10-2296</name>
</gene>
<sequence length="443" mass="49296">MSKRRRRKRLPDELVTVNIESLSPEGRGVGHIEGKVVFVDFALPGETVEFKYTRQGKKYDEGRAVSIINASEDRVEPVCAHFGVCGGCSMQHQSLPAQIISKQHSLMQQIEHLGQVQPQQILPPLHGPTEHYRQKARLGVKHVFKKDRVLVGFREKGNVFLADLLSCPVLHESVGERLQALSELIMSMDARGTIPQIEVAVSDMQTALVFRHLEDMSEADKAALTQFAQQHALQILLQPGGPDTVTPLWPENPLPLSYTLKAQNVKIEYQPNDFTQVNSEVNQAMVSNALAMLELSPDDNVLDLFCGLGNFTLAMARQCAQVKGVEGAQSMVVKARHNAQINKIDNAEFFAADLSADIIHEPWLKQHYDKILLDPPRSGAMEMLKYIGKLGAKRIVYVSCNPATLARDTHVLVHEYGYTLAQAGVMDMFPHTAHVESIALFTR</sequence>